<dbReference type="Pfam" id="PF00567">
    <property type="entry name" value="TUDOR"/>
    <property type="match status" value="5"/>
</dbReference>
<name>A0AAQ4DC37_AMBAM</name>
<feature type="region of interest" description="Disordered" evidence="1">
    <location>
        <begin position="829"/>
        <end position="893"/>
    </location>
</feature>
<proteinExistence type="predicted"/>
<comment type="caution">
    <text evidence="3">The sequence shown here is derived from an EMBL/GenBank/DDBJ whole genome shotgun (WGS) entry which is preliminary data.</text>
</comment>
<evidence type="ECO:0000259" key="2">
    <source>
        <dbReference type="PROSITE" id="PS50304"/>
    </source>
</evidence>
<dbReference type="Proteomes" id="UP001321473">
    <property type="component" value="Unassembled WGS sequence"/>
</dbReference>
<feature type="domain" description="Tudor" evidence="2">
    <location>
        <begin position="45"/>
        <end position="118"/>
    </location>
</feature>
<feature type="region of interest" description="Disordered" evidence="1">
    <location>
        <begin position="429"/>
        <end position="448"/>
    </location>
</feature>
<dbReference type="InterPro" id="IPR002999">
    <property type="entry name" value="Tudor"/>
</dbReference>
<feature type="region of interest" description="Disordered" evidence="1">
    <location>
        <begin position="718"/>
        <end position="815"/>
    </location>
</feature>
<reference evidence="3 4" key="1">
    <citation type="journal article" date="2023" name="Arcadia Sci">
        <title>De novo assembly of a long-read Amblyomma americanum tick genome.</title>
        <authorList>
            <person name="Chou S."/>
            <person name="Poskanzer K.E."/>
            <person name="Rollins M."/>
            <person name="Thuy-Boun P.S."/>
        </authorList>
    </citation>
    <scope>NUCLEOTIDE SEQUENCE [LARGE SCALE GENOMIC DNA]</scope>
    <source>
        <strain evidence="3">F_SG_1</strain>
        <tissue evidence="3">Salivary glands</tissue>
    </source>
</reference>
<feature type="domain" description="Tudor" evidence="2">
    <location>
        <begin position="997"/>
        <end position="1055"/>
    </location>
</feature>
<dbReference type="SMART" id="SM00333">
    <property type="entry name" value="TUDOR"/>
    <property type="match status" value="5"/>
</dbReference>
<evidence type="ECO:0000313" key="3">
    <source>
        <dbReference type="EMBL" id="KAK8760027.1"/>
    </source>
</evidence>
<dbReference type="SUPFAM" id="SSF50199">
    <property type="entry name" value="Staphylococcal nuclease"/>
    <property type="match status" value="1"/>
</dbReference>
<evidence type="ECO:0000256" key="1">
    <source>
        <dbReference type="SAM" id="MobiDB-lite"/>
    </source>
</evidence>
<keyword evidence="4" id="KW-1185">Reference proteome</keyword>
<dbReference type="Gene3D" id="2.40.50.90">
    <property type="match status" value="4"/>
</dbReference>
<dbReference type="Gene3D" id="2.30.30.140">
    <property type="match status" value="5"/>
</dbReference>
<gene>
    <name evidence="3" type="ORF">V5799_028707</name>
</gene>
<dbReference type="CDD" id="cd20379">
    <property type="entry name" value="Tudor_dTUD-like"/>
    <property type="match status" value="2"/>
</dbReference>
<dbReference type="PROSITE" id="PS50304">
    <property type="entry name" value="TUDOR"/>
    <property type="match status" value="4"/>
</dbReference>
<dbReference type="EMBL" id="JARKHS020032431">
    <property type="protein sequence ID" value="KAK8760027.1"/>
    <property type="molecule type" value="Genomic_DNA"/>
</dbReference>
<dbReference type="InterPro" id="IPR035437">
    <property type="entry name" value="SNase_OB-fold_sf"/>
</dbReference>
<sequence length="1353" mass="149752">MVSHIRDPSSFYVQLCSSIGKLLRMQNDINACGQAYESRLRHDEEIRVGDVYLALFHVDNNWYRCRVLRVIENDVNVVDGTTFRRSSASVEVFYVDYGNSEHGRWKKESSAMFGRLALNRKLILREVERRPDILVVDLLDDNEGGCGDAQTSITDALVFLGAAKYHMPCASKREKPQARARRQYYAPVELQAGQVLNVIISCIHHPHRLFVQELGSNVEYIQNMLGNLQRHCNHDSNELDILFAAQVGTVCLAKFPHDKLWYRALVVRLVSQSEVEVLYVDYGNQEVVPISWVRRVPDKFMRLPIQAIPVMLADVAPATGDSSWPDEAKTRLLKLTLNHHLLMKVHAHGEECERAKVTLYIPGRDNVDTCVNAILVKDDLAVSTGPLSLVEQVPTLKAHLLVQQKSSVVEVYEGTKAASKHRKRLAATLHSSAPPPPSRHPPRHSADKDSATVLMAALEVHLAKPEKEPSVERPRENFVPVHVTYPKSPQLFYLRQLEDRKSLELLTSRLQSAWDMTGSSGDSKENWEVGDWCAVKCGFERARAKVVMVGKEDLEVFLVDSGKQVVVPKNEALVLPECLSATPPFARSCHLANMIPAGGSKNWSKTAEEFFAEQFITTNRIFMVQMGEEVKGSLPVDIMIEEIPAVGALEPIRKEYHSVRQMLKDAGFGFISKSSAKAEKLAEQAVSASEREVPLDSIPCIADKPAPAANIADNSTLFSHEEPESPDMESLCVPDESTRNEPTALDMPSTEVEESESVEQQGVSPSNSHEELSPSPPVGDAVVATDHLDTAAHQSNSAADQPDGTAHQSDSAADQLGTAADQLQTAADQLHTAAHESNGAADQPDGTAHQSDTAADQLGTAAHQPDGTAHQTDGAAHQTDGAAPHSDGAADYSGGAADPFFGCKKKEECEEDSASSLSSECSDEEVNFLVIQDDKPLFKWPARVFPKEKQLLVMPSHIDEDAVIYVQVLGKDIEVYKTMKQKLKEAYCDRPKPQHRTLRVGQACIARYSCDLLFYRAVILNSGEKGIEVRFVDYGTTEYVSPDYIFTDLMFEDVPLLCLEVEMYGLKPFSSTGAWPLKALDTVHYTLVEQNCSMVVKERPTETSRAKVLLYLPDGVSLYEFMLETGMACKAEPEPSGSFDETDIFPCPYKSIELPSASLFPVVVTNLVQADVACIQLAKFDDAIDSEQKSVNSSIDSFLAMAAELQEIAKDCPLLENTSEGTPCLGKYGYDKLWYRGLVLGTKKKKVSVLYVDYGNSEVISRSNLRVLPPKYFDIPIQCKECRLHGVRVVGDEVNARKTLSDILFEGNNTVYLAKIKNKESTPIEIELLNSSSLDLVYKPLVEKGYITIDTDP</sequence>
<dbReference type="SUPFAM" id="SSF63748">
    <property type="entry name" value="Tudor/PWWP/MBT"/>
    <property type="match status" value="5"/>
</dbReference>
<organism evidence="3 4">
    <name type="scientific">Amblyomma americanum</name>
    <name type="common">Lone star tick</name>
    <dbReference type="NCBI Taxonomy" id="6943"/>
    <lineage>
        <taxon>Eukaryota</taxon>
        <taxon>Metazoa</taxon>
        <taxon>Ecdysozoa</taxon>
        <taxon>Arthropoda</taxon>
        <taxon>Chelicerata</taxon>
        <taxon>Arachnida</taxon>
        <taxon>Acari</taxon>
        <taxon>Parasitiformes</taxon>
        <taxon>Ixodida</taxon>
        <taxon>Ixodoidea</taxon>
        <taxon>Ixodidae</taxon>
        <taxon>Amblyomminae</taxon>
        <taxon>Amblyomma</taxon>
    </lineage>
</organism>
<dbReference type="GO" id="GO:0005737">
    <property type="term" value="C:cytoplasm"/>
    <property type="evidence" value="ECO:0007669"/>
    <property type="project" value="UniProtKB-ARBA"/>
</dbReference>
<feature type="domain" description="Tudor" evidence="2">
    <location>
        <begin position="1217"/>
        <end position="1275"/>
    </location>
</feature>
<feature type="domain" description="Tudor" evidence="2">
    <location>
        <begin position="244"/>
        <end position="303"/>
    </location>
</feature>
<evidence type="ECO:0000313" key="4">
    <source>
        <dbReference type="Proteomes" id="UP001321473"/>
    </source>
</evidence>
<dbReference type="PANTHER" id="PTHR16442">
    <property type="entry name" value="RING FINGER PROTEIN 17"/>
    <property type="match status" value="1"/>
</dbReference>
<accession>A0AAQ4DC37</accession>
<protein>
    <recommendedName>
        <fullName evidence="2">Tudor domain-containing protein</fullName>
    </recommendedName>
</protein>
<dbReference type="PANTHER" id="PTHR16442:SF1">
    <property type="entry name" value="RING FINGER PROTEIN 17"/>
    <property type="match status" value="1"/>
</dbReference>
<dbReference type="FunFam" id="2.30.30.140:FF:000018">
    <property type="entry name" value="Serine/threonine-protein kinase 31"/>
    <property type="match status" value="1"/>
</dbReference>